<comment type="caution">
    <text evidence="2">The sequence shown here is derived from an EMBL/GenBank/DDBJ whole genome shotgun (WGS) entry which is preliminary data.</text>
</comment>
<name>A0A9X0AXU0_9HELO</name>
<protein>
    <recommendedName>
        <fullName evidence="1">Heterokaryon incompatibility domain-containing protein</fullName>
    </recommendedName>
</protein>
<proteinExistence type="predicted"/>
<feature type="domain" description="Heterokaryon incompatibility" evidence="1">
    <location>
        <begin position="56"/>
        <end position="208"/>
    </location>
</feature>
<dbReference type="Pfam" id="PF06985">
    <property type="entry name" value="HET"/>
    <property type="match status" value="1"/>
</dbReference>
<dbReference type="PANTHER" id="PTHR33112">
    <property type="entry name" value="DOMAIN PROTEIN, PUTATIVE-RELATED"/>
    <property type="match status" value="1"/>
</dbReference>
<dbReference type="PANTHER" id="PTHR33112:SF16">
    <property type="entry name" value="HETEROKARYON INCOMPATIBILITY DOMAIN-CONTAINING PROTEIN"/>
    <property type="match status" value="1"/>
</dbReference>
<evidence type="ECO:0000259" key="1">
    <source>
        <dbReference type="Pfam" id="PF06985"/>
    </source>
</evidence>
<evidence type="ECO:0000313" key="2">
    <source>
        <dbReference type="EMBL" id="KAJ8070675.1"/>
    </source>
</evidence>
<dbReference type="Proteomes" id="UP001152300">
    <property type="component" value="Unassembled WGS sequence"/>
</dbReference>
<gene>
    <name evidence="2" type="ORF">OCU04_001046</name>
</gene>
<dbReference type="AlphaFoldDB" id="A0A9X0AXU0"/>
<sequence length="427" mass="48994">METHLECRDRFNPSYVPSRLIDVGIRDLSGNFTVPRLIETKEYSGNPEHTKSKWQYITLSHCWGKSEHLETRKENLDEMKIAIPLESMNKTYADAVRVARGFQIQYLWIDSLCIVQNSKNDWNEEASRMCFVYNNTAFNIAAVAATDGDDGFLSERLAVKLGHVIRLDGKKVVRTLWIRPCLRDSCVHRKDIKLSRFPLFGRAWVLQESILAARTLAFCPVSMHFRCRVKQRSDQEPFNDVDHLSVFNGFEHFTFHNLPTKSAICSEYVMDVWYRLLSTYSTKEMSSRRDKLPAIGGLAFQVGSFTGDRYLAGLWEHNFPQALCWTTFKISREYYVLPASNTALYIAPSWSWASLSVPFGYSPVAFTGTELLIPDLTSNYYPGKDGVDHTHKKSAKFRWEAQLLDTNIDFISDCYGQVKAGYITLMG</sequence>
<organism evidence="2 3">
    <name type="scientific">Sclerotinia nivalis</name>
    <dbReference type="NCBI Taxonomy" id="352851"/>
    <lineage>
        <taxon>Eukaryota</taxon>
        <taxon>Fungi</taxon>
        <taxon>Dikarya</taxon>
        <taxon>Ascomycota</taxon>
        <taxon>Pezizomycotina</taxon>
        <taxon>Leotiomycetes</taxon>
        <taxon>Helotiales</taxon>
        <taxon>Sclerotiniaceae</taxon>
        <taxon>Sclerotinia</taxon>
    </lineage>
</organism>
<evidence type="ECO:0000313" key="3">
    <source>
        <dbReference type="Proteomes" id="UP001152300"/>
    </source>
</evidence>
<dbReference type="EMBL" id="JAPEIS010000001">
    <property type="protein sequence ID" value="KAJ8070675.1"/>
    <property type="molecule type" value="Genomic_DNA"/>
</dbReference>
<accession>A0A9X0AXU0</accession>
<dbReference type="InterPro" id="IPR010730">
    <property type="entry name" value="HET"/>
</dbReference>
<reference evidence="2" key="1">
    <citation type="submission" date="2022-11" db="EMBL/GenBank/DDBJ databases">
        <title>Genome Resource of Sclerotinia nivalis Strain SnTB1, a Plant Pathogen Isolated from American Ginseng.</title>
        <authorList>
            <person name="Fan S."/>
        </authorList>
    </citation>
    <scope>NUCLEOTIDE SEQUENCE</scope>
    <source>
        <strain evidence="2">SnTB1</strain>
    </source>
</reference>
<dbReference type="OrthoDB" id="5125733at2759"/>
<keyword evidence="3" id="KW-1185">Reference proteome</keyword>